<comment type="caution">
    <text evidence="1">The sequence shown here is derived from an EMBL/GenBank/DDBJ whole genome shotgun (WGS) entry which is preliminary data.</text>
</comment>
<protein>
    <submittedName>
        <fullName evidence="1">Uncharacterized protein</fullName>
    </submittedName>
</protein>
<dbReference type="OrthoDB" id="3259529at2759"/>
<dbReference type="Proteomes" id="UP000036947">
    <property type="component" value="Unassembled WGS sequence"/>
</dbReference>
<reference evidence="1 2" key="1">
    <citation type="journal article" date="2015" name="BMC Genomics">
        <title>The genome of the truffle-parasite Tolypocladium ophioglossoides and the evolution of antifungal peptaibiotics.</title>
        <authorList>
            <person name="Quandt C.A."/>
            <person name="Bushley K.E."/>
            <person name="Spatafora J.W."/>
        </authorList>
    </citation>
    <scope>NUCLEOTIDE SEQUENCE [LARGE SCALE GENOMIC DNA]</scope>
    <source>
        <strain evidence="1 2">CBS 100239</strain>
    </source>
</reference>
<evidence type="ECO:0000313" key="2">
    <source>
        <dbReference type="Proteomes" id="UP000036947"/>
    </source>
</evidence>
<sequence length="277" mass="31517">MATTLSNPMRDERAYNVDEAALSLAAEKTIDVGHGVGNTLRVTQILEANDITCCCVGVSALKFYGASRMRDDWEICVPTDLVPKAIRVLQSPPHSDVYVLVDSISHAQVQSMTHTYNRFQTRGLWHTFVIVPASDVHLDCRPVNIVRSLQGLPYPSLQVFAQSCLNRRNELELCDLIDGTNISEDWGEKNLNLEGTNDVDWAWAMKRRTKEWNVEKEGKPRPIDFWPTRPKSKRLIWQSQVRTKASRLDWSRPPEAFITQYRVHGSPDPWTVLSDVS</sequence>
<organism evidence="1 2">
    <name type="scientific">Tolypocladium ophioglossoides (strain CBS 100239)</name>
    <name type="common">Snaketongue truffleclub</name>
    <name type="synonym">Elaphocordyceps ophioglossoides</name>
    <dbReference type="NCBI Taxonomy" id="1163406"/>
    <lineage>
        <taxon>Eukaryota</taxon>
        <taxon>Fungi</taxon>
        <taxon>Dikarya</taxon>
        <taxon>Ascomycota</taxon>
        <taxon>Pezizomycotina</taxon>
        <taxon>Sordariomycetes</taxon>
        <taxon>Hypocreomycetidae</taxon>
        <taxon>Hypocreales</taxon>
        <taxon>Ophiocordycipitaceae</taxon>
        <taxon>Tolypocladium</taxon>
    </lineage>
</organism>
<name>A0A0L0NFB4_TOLOC</name>
<evidence type="ECO:0000313" key="1">
    <source>
        <dbReference type="EMBL" id="KND92791.1"/>
    </source>
</evidence>
<accession>A0A0L0NFB4</accession>
<proteinExistence type="predicted"/>
<keyword evidence="2" id="KW-1185">Reference proteome</keyword>
<dbReference type="EMBL" id="LFRF01000005">
    <property type="protein sequence ID" value="KND92791.1"/>
    <property type="molecule type" value="Genomic_DNA"/>
</dbReference>
<dbReference type="AlphaFoldDB" id="A0A0L0NFB4"/>
<gene>
    <name evidence="1" type="ORF">TOPH_02802</name>
</gene>